<dbReference type="Gene3D" id="3.40.630.30">
    <property type="match status" value="1"/>
</dbReference>
<feature type="domain" description="N-acetyltransferase" evidence="1">
    <location>
        <begin position="147"/>
        <end position="296"/>
    </location>
</feature>
<dbReference type="SUPFAM" id="SSF55729">
    <property type="entry name" value="Acyl-CoA N-acyltransferases (Nat)"/>
    <property type="match status" value="1"/>
</dbReference>
<dbReference type="InterPro" id="IPR000182">
    <property type="entry name" value="GNAT_dom"/>
</dbReference>
<dbReference type="CDD" id="cd04301">
    <property type="entry name" value="NAT_SF"/>
    <property type="match status" value="1"/>
</dbReference>
<evidence type="ECO:0000313" key="3">
    <source>
        <dbReference type="Proteomes" id="UP000317043"/>
    </source>
</evidence>
<dbReference type="AlphaFoldDB" id="A0A543AR68"/>
<sequence length="298" mass="32463">MLELFQPDLDRFVSLNPEPALDQERLTGLIDRGSVTLDHLRMVREGTTDVGRVGLVTHADGAVTTFGWIIDHDHPEVESAYRLLFRGVAEAASADGIARILTTVVTRDEPSADAKRAALSANGWRGDGERLELEILVDSAEISSEVEEISPRDPEVIRLMAAAMSESLDEYDQHQVEALGPEAAAIGYRDMMIMDEGFPWLVHRGPSGIDGVAAIEPFDNEWCLGYLGVDPVSRGNGVGTALARAMVTATAKAGVPRATASVAVDNPPIRKVLERIGFTVWSSRFDYVLELRSRTEPL</sequence>
<dbReference type="PROSITE" id="PS51186">
    <property type="entry name" value="GNAT"/>
    <property type="match status" value="1"/>
</dbReference>
<dbReference type="InParanoid" id="A0A543AR68"/>
<dbReference type="InterPro" id="IPR016181">
    <property type="entry name" value="Acyl_CoA_acyltransferase"/>
</dbReference>
<dbReference type="GO" id="GO:0016747">
    <property type="term" value="F:acyltransferase activity, transferring groups other than amino-acyl groups"/>
    <property type="evidence" value="ECO:0007669"/>
    <property type="project" value="InterPro"/>
</dbReference>
<accession>A0A543AR68</accession>
<gene>
    <name evidence="2" type="ORF">FB566_0518</name>
</gene>
<keyword evidence="2" id="KW-0808">Transferase</keyword>
<dbReference type="RefSeq" id="WP_142034572.1">
    <property type="nucleotide sequence ID" value="NZ_JBHTGS010000002.1"/>
</dbReference>
<name>A0A543AR68_9ACTN</name>
<proteinExistence type="predicted"/>
<dbReference type="OrthoDB" id="7942268at2"/>
<dbReference type="EMBL" id="VFOW01000001">
    <property type="protein sequence ID" value="TQL75026.1"/>
    <property type="molecule type" value="Genomic_DNA"/>
</dbReference>
<comment type="caution">
    <text evidence="2">The sequence shown here is derived from an EMBL/GenBank/DDBJ whole genome shotgun (WGS) entry which is preliminary data.</text>
</comment>
<reference evidence="2 3" key="1">
    <citation type="submission" date="2019-06" db="EMBL/GenBank/DDBJ databases">
        <title>Sequencing the genomes of 1000 actinobacteria strains.</title>
        <authorList>
            <person name="Klenk H.-P."/>
        </authorList>
    </citation>
    <scope>NUCLEOTIDE SEQUENCE [LARGE SCALE GENOMIC DNA]</scope>
    <source>
        <strain evidence="2 3">DSM 45928</strain>
    </source>
</reference>
<organism evidence="2 3">
    <name type="scientific">Stackebrandtia endophytica</name>
    <dbReference type="NCBI Taxonomy" id="1496996"/>
    <lineage>
        <taxon>Bacteria</taxon>
        <taxon>Bacillati</taxon>
        <taxon>Actinomycetota</taxon>
        <taxon>Actinomycetes</taxon>
        <taxon>Glycomycetales</taxon>
        <taxon>Glycomycetaceae</taxon>
        <taxon>Stackebrandtia</taxon>
    </lineage>
</organism>
<keyword evidence="3" id="KW-1185">Reference proteome</keyword>
<protein>
    <submittedName>
        <fullName evidence="2">Acetyltransferase (GNAT) family protein</fullName>
    </submittedName>
</protein>
<evidence type="ECO:0000259" key="1">
    <source>
        <dbReference type="PROSITE" id="PS51186"/>
    </source>
</evidence>
<dbReference type="Proteomes" id="UP000317043">
    <property type="component" value="Unassembled WGS sequence"/>
</dbReference>
<dbReference type="Pfam" id="PF13302">
    <property type="entry name" value="Acetyltransf_3"/>
    <property type="match status" value="1"/>
</dbReference>
<evidence type="ECO:0000313" key="2">
    <source>
        <dbReference type="EMBL" id="TQL75026.1"/>
    </source>
</evidence>